<accession>A0A0A9DN32</accession>
<name>A0A0A9DN32_ARUDO</name>
<protein>
    <submittedName>
        <fullName evidence="1">Uncharacterized protein</fullName>
    </submittedName>
</protein>
<reference evidence="1" key="1">
    <citation type="submission" date="2014-09" db="EMBL/GenBank/DDBJ databases">
        <authorList>
            <person name="Magalhaes I.L.F."/>
            <person name="Oliveira U."/>
            <person name="Santos F.R."/>
            <person name="Vidigal T.H.D.A."/>
            <person name="Brescovit A.D."/>
            <person name="Santos A.J."/>
        </authorList>
    </citation>
    <scope>NUCLEOTIDE SEQUENCE</scope>
    <source>
        <tissue evidence="1">Shoot tissue taken approximately 20 cm above the soil surface</tissue>
    </source>
</reference>
<dbReference type="AlphaFoldDB" id="A0A0A9DN32"/>
<evidence type="ECO:0000313" key="1">
    <source>
        <dbReference type="EMBL" id="JAD90004.1"/>
    </source>
</evidence>
<proteinExistence type="predicted"/>
<dbReference type="EMBL" id="GBRH01207891">
    <property type="protein sequence ID" value="JAD90004.1"/>
    <property type="molecule type" value="Transcribed_RNA"/>
</dbReference>
<organism evidence="1">
    <name type="scientific">Arundo donax</name>
    <name type="common">Giant reed</name>
    <name type="synonym">Donax arundinaceus</name>
    <dbReference type="NCBI Taxonomy" id="35708"/>
    <lineage>
        <taxon>Eukaryota</taxon>
        <taxon>Viridiplantae</taxon>
        <taxon>Streptophyta</taxon>
        <taxon>Embryophyta</taxon>
        <taxon>Tracheophyta</taxon>
        <taxon>Spermatophyta</taxon>
        <taxon>Magnoliopsida</taxon>
        <taxon>Liliopsida</taxon>
        <taxon>Poales</taxon>
        <taxon>Poaceae</taxon>
        <taxon>PACMAD clade</taxon>
        <taxon>Arundinoideae</taxon>
        <taxon>Arundineae</taxon>
        <taxon>Arundo</taxon>
    </lineage>
</organism>
<sequence length="50" mass="5701">MDEFIFMNHLFEVFLGTNTTLHLRKSSKINEENGCDLVVCLQSVVSLSHC</sequence>
<reference evidence="1" key="2">
    <citation type="journal article" date="2015" name="Data Brief">
        <title>Shoot transcriptome of the giant reed, Arundo donax.</title>
        <authorList>
            <person name="Barrero R.A."/>
            <person name="Guerrero F.D."/>
            <person name="Moolhuijzen P."/>
            <person name="Goolsby J.A."/>
            <person name="Tidwell J."/>
            <person name="Bellgard S.E."/>
            <person name="Bellgard M.I."/>
        </authorList>
    </citation>
    <scope>NUCLEOTIDE SEQUENCE</scope>
    <source>
        <tissue evidence="1">Shoot tissue taken approximately 20 cm above the soil surface</tissue>
    </source>
</reference>